<reference evidence="2 3" key="1">
    <citation type="submission" date="2024-09" db="EMBL/GenBank/DDBJ databases">
        <authorList>
            <person name="Sun Q."/>
            <person name="Mori K."/>
        </authorList>
    </citation>
    <scope>NUCLEOTIDE SEQUENCE [LARGE SCALE GENOMIC DNA]</scope>
    <source>
        <strain evidence="2 3">ATCC 51285</strain>
    </source>
</reference>
<dbReference type="InterPro" id="IPR036291">
    <property type="entry name" value="NAD(P)-bd_dom_sf"/>
</dbReference>
<dbReference type="RefSeq" id="WP_027312399.1">
    <property type="nucleotide sequence ID" value="NZ_JBHLZN010000003.1"/>
</dbReference>
<dbReference type="PANTHER" id="PTHR43355:SF2">
    <property type="entry name" value="FLAVIN REDUCTASE (NADPH)"/>
    <property type="match status" value="1"/>
</dbReference>
<sequence>MKIAVLGASGWIGSNLAREVQERGHQLVALVREPSKVSLNAEVRQVNSQDHNALLQALADIEVLIVSIGGRASGAHQIVPNTAKTLLNLLPDTSVQRLLWVGGAGSLEVAPGQTLLSLPSFPEEYKGEAQAQGEALQVFRTSNSQVDWLFVSPAAEIFPGQRTGQYRLGGDQLLTDSEGHSRISVEDYAKALLDEVEAKRYQRQRIGVAY</sequence>
<evidence type="ECO:0000313" key="3">
    <source>
        <dbReference type="Proteomes" id="UP001589628"/>
    </source>
</evidence>
<keyword evidence="3" id="KW-1185">Reference proteome</keyword>
<comment type="caution">
    <text evidence="2">The sequence shown here is derived from an EMBL/GenBank/DDBJ whole genome shotgun (WGS) entry which is preliminary data.</text>
</comment>
<protein>
    <submittedName>
        <fullName evidence="2">NAD(P)-dependent oxidoreductase</fullName>
    </submittedName>
</protein>
<dbReference type="Proteomes" id="UP001589628">
    <property type="component" value="Unassembled WGS sequence"/>
</dbReference>
<gene>
    <name evidence="2" type="ORF">ACFFLH_10030</name>
</gene>
<dbReference type="SUPFAM" id="SSF51735">
    <property type="entry name" value="NAD(P)-binding Rossmann-fold domains"/>
    <property type="match status" value="1"/>
</dbReference>
<dbReference type="InterPro" id="IPR051606">
    <property type="entry name" value="Polyketide_Oxido-like"/>
</dbReference>
<proteinExistence type="predicted"/>
<dbReference type="Pfam" id="PF13460">
    <property type="entry name" value="NAD_binding_10"/>
    <property type="match status" value="1"/>
</dbReference>
<evidence type="ECO:0000259" key="1">
    <source>
        <dbReference type="Pfam" id="PF13460"/>
    </source>
</evidence>
<dbReference type="PANTHER" id="PTHR43355">
    <property type="entry name" value="FLAVIN REDUCTASE (NADPH)"/>
    <property type="match status" value="1"/>
</dbReference>
<feature type="domain" description="NAD(P)-binding" evidence="1">
    <location>
        <begin position="7"/>
        <end position="194"/>
    </location>
</feature>
<dbReference type="EMBL" id="JBHLZN010000003">
    <property type="protein sequence ID" value="MFB9886750.1"/>
    <property type="molecule type" value="Genomic_DNA"/>
</dbReference>
<accession>A0ABV5ZBW5</accession>
<dbReference type="InterPro" id="IPR016040">
    <property type="entry name" value="NAD(P)-bd_dom"/>
</dbReference>
<organism evidence="2 3">
    <name type="scientific">Balneatrix alpica</name>
    <dbReference type="NCBI Taxonomy" id="75684"/>
    <lineage>
        <taxon>Bacteria</taxon>
        <taxon>Pseudomonadati</taxon>
        <taxon>Pseudomonadota</taxon>
        <taxon>Gammaproteobacteria</taxon>
        <taxon>Oceanospirillales</taxon>
        <taxon>Balneatrichaceae</taxon>
        <taxon>Balneatrix</taxon>
    </lineage>
</organism>
<evidence type="ECO:0000313" key="2">
    <source>
        <dbReference type="EMBL" id="MFB9886750.1"/>
    </source>
</evidence>
<dbReference type="Gene3D" id="3.40.50.720">
    <property type="entry name" value="NAD(P)-binding Rossmann-like Domain"/>
    <property type="match status" value="1"/>
</dbReference>
<name>A0ABV5ZBW5_9GAMM</name>